<reference evidence="1" key="1">
    <citation type="submission" date="2022-07" db="EMBL/GenBank/DDBJ databases">
        <title>Phylogenomic reconstructions and comparative analyses of Kickxellomycotina fungi.</title>
        <authorList>
            <person name="Reynolds N.K."/>
            <person name="Stajich J.E."/>
            <person name="Barry K."/>
            <person name="Grigoriev I.V."/>
            <person name="Crous P."/>
            <person name="Smith M.E."/>
        </authorList>
    </citation>
    <scope>NUCLEOTIDE SEQUENCE</scope>
    <source>
        <strain evidence="1">CBS 109366</strain>
    </source>
</reference>
<keyword evidence="2" id="KW-1185">Reference proteome</keyword>
<gene>
    <name evidence="1" type="primary">AHA3</name>
    <name evidence="1" type="ORF">IWQ57_004012</name>
</gene>
<organism evidence="1 2">
    <name type="scientific">Coemansia nantahalensis</name>
    <dbReference type="NCBI Taxonomy" id="2789366"/>
    <lineage>
        <taxon>Eukaryota</taxon>
        <taxon>Fungi</taxon>
        <taxon>Fungi incertae sedis</taxon>
        <taxon>Zoopagomycota</taxon>
        <taxon>Kickxellomycotina</taxon>
        <taxon>Kickxellomycetes</taxon>
        <taxon>Kickxellales</taxon>
        <taxon>Kickxellaceae</taxon>
        <taxon>Coemansia</taxon>
    </lineage>
</organism>
<accession>A0ACC1JU12</accession>
<comment type="caution">
    <text evidence="1">The sequence shown here is derived from an EMBL/GenBank/DDBJ whole genome shotgun (WGS) entry which is preliminary data.</text>
</comment>
<dbReference type="Proteomes" id="UP001140234">
    <property type="component" value="Unassembled WGS sequence"/>
</dbReference>
<dbReference type="EMBL" id="JANBUJ010001463">
    <property type="protein sequence ID" value="KAJ2767282.1"/>
    <property type="molecule type" value="Genomic_DNA"/>
</dbReference>
<name>A0ACC1JU12_9FUNG</name>
<protein>
    <submittedName>
        <fullName evidence="1">ATPase 3, plasma membrane-type</fullName>
    </submittedName>
</protein>
<sequence length="174" mass="18738">MGSESDNEKARLGSASAEGGHAGSDEMATLAVDPKTLTVTDLYDKEKFDLETMDNRLVFQLLQCGPEGLTQAEATARLAKFGPNKLPEKKVNPILMFLSFMWNPLSWVMEAAAIVAIALSNGQGMPPDWQDFVGIVLLLIGNSCIGFYEERGASKAVDALMAALAPQCKVKRDG</sequence>
<evidence type="ECO:0000313" key="1">
    <source>
        <dbReference type="EMBL" id="KAJ2767282.1"/>
    </source>
</evidence>
<feature type="non-terminal residue" evidence="1">
    <location>
        <position position="174"/>
    </location>
</feature>
<evidence type="ECO:0000313" key="2">
    <source>
        <dbReference type="Proteomes" id="UP001140234"/>
    </source>
</evidence>
<proteinExistence type="predicted"/>